<dbReference type="AlphaFoldDB" id="A0A6C0KMT3"/>
<sequence length="104" mass="12448">MFIIINLLLFHSIKHLFIFLFTCYSFDFHIFPYLLNKKYIVALDHVIDDTSLEITRKYYSFDKIIESSKCNLITNLFTIVPAEIFLLKPQIINHGLYQPLHIFF</sequence>
<reference evidence="1" key="1">
    <citation type="journal article" date="2020" name="Nature">
        <title>Giant virus diversity and host interactions through global metagenomics.</title>
        <authorList>
            <person name="Schulz F."/>
            <person name="Roux S."/>
            <person name="Paez-Espino D."/>
            <person name="Jungbluth S."/>
            <person name="Walsh D.A."/>
            <person name="Denef V.J."/>
            <person name="McMahon K.D."/>
            <person name="Konstantinidis K.T."/>
            <person name="Eloe-Fadrosh E.A."/>
            <person name="Kyrpides N.C."/>
            <person name="Woyke T."/>
        </authorList>
    </citation>
    <scope>NUCLEOTIDE SEQUENCE</scope>
    <source>
        <strain evidence="1">GVMAG-S-3300013014-104</strain>
    </source>
</reference>
<protein>
    <submittedName>
        <fullName evidence="1">Uncharacterized protein</fullName>
    </submittedName>
</protein>
<accession>A0A6C0KMT3</accession>
<organism evidence="1">
    <name type="scientific">viral metagenome</name>
    <dbReference type="NCBI Taxonomy" id="1070528"/>
    <lineage>
        <taxon>unclassified sequences</taxon>
        <taxon>metagenomes</taxon>
        <taxon>organismal metagenomes</taxon>
    </lineage>
</organism>
<name>A0A6C0KMT3_9ZZZZ</name>
<evidence type="ECO:0000313" key="1">
    <source>
        <dbReference type="EMBL" id="QHU18929.1"/>
    </source>
</evidence>
<dbReference type="EMBL" id="MN740943">
    <property type="protein sequence ID" value="QHU18929.1"/>
    <property type="molecule type" value="Genomic_DNA"/>
</dbReference>
<proteinExistence type="predicted"/>